<keyword evidence="3" id="KW-1185">Reference proteome</keyword>
<dbReference type="Proteomes" id="UP000779574">
    <property type="component" value="Unassembled WGS sequence"/>
</dbReference>
<reference evidence="2" key="1">
    <citation type="journal article" date="2021" name="J Fungi (Basel)">
        <title>Virulence traits and population genomics of the black yeast Aureobasidium melanogenum.</title>
        <authorList>
            <person name="Cernosa A."/>
            <person name="Sun X."/>
            <person name="Gostincar C."/>
            <person name="Fang C."/>
            <person name="Gunde-Cimerman N."/>
            <person name="Song Z."/>
        </authorList>
    </citation>
    <scope>NUCLEOTIDE SEQUENCE</scope>
    <source>
        <strain evidence="2">EXF-9298</strain>
        <strain evidence="1">EXF-9911</strain>
    </source>
</reference>
<dbReference type="Proteomes" id="UP000729357">
    <property type="component" value="Unassembled WGS sequence"/>
</dbReference>
<dbReference type="EMBL" id="JAHFXF010000427">
    <property type="protein sequence ID" value="KAG9687956.1"/>
    <property type="molecule type" value="Genomic_DNA"/>
</dbReference>
<dbReference type="PANTHER" id="PTHR42085:SF2">
    <property type="entry name" value="F-BOX DOMAIN-CONTAINING PROTEIN"/>
    <property type="match status" value="1"/>
</dbReference>
<comment type="caution">
    <text evidence="2">The sequence shown here is derived from an EMBL/GenBank/DDBJ whole genome shotgun (WGS) entry which is preliminary data.</text>
</comment>
<dbReference type="OrthoDB" id="5272396at2759"/>
<dbReference type="PANTHER" id="PTHR42085">
    <property type="entry name" value="F-BOX DOMAIN-CONTAINING PROTEIN"/>
    <property type="match status" value="1"/>
</dbReference>
<accession>A0A9P8G0L9</accession>
<name>A0A9P8G0L9_AURME</name>
<evidence type="ECO:0000313" key="3">
    <source>
        <dbReference type="Proteomes" id="UP000729357"/>
    </source>
</evidence>
<proteinExistence type="predicted"/>
<organism evidence="2 3">
    <name type="scientific">Aureobasidium melanogenum</name>
    <name type="common">Aureobasidium pullulans var. melanogenum</name>
    <dbReference type="NCBI Taxonomy" id="46634"/>
    <lineage>
        <taxon>Eukaryota</taxon>
        <taxon>Fungi</taxon>
        <taxon>Dikarya</taxon>
        <taxon>Ascomycota</taxon>
        <taxon>Pezizomycotina</taxon>
        <taxon>Dothideomycetes</taxon>
        <taxon>Dothideomycetidae</taxon>
        <taxon>Dothideales</taxon>
        <taxon>Saccotheciaceae</taxon>
        <taxon>Aureobasidium</taxon>
    </lineage>
</organism>
<evidence type="ECO:0000313" key="1">
    <source>
        <dbReference type="EMBL" id="KAG9687956.1"/>
    </source>
</evidence>
<protein>
    <submittedName>
        <fullName evidence="2">Uncharacterized protein</fullName>
    </submittedName>
</protein>
<dbReference type="AlphaFoldDB" id="A0A9P8G0L9"/>
<dbReference type="EMBL" id="JAHFXS010000342">
    <property type="protein sequence ID" value="KAG9986024.1"/>
    <property type="molecule type" value="Genomic_DNA"/>
</dbReference>
<sequence>MWPSEELGSPSLALDIEVSRSPSQLGNGTPLWDNMSLPSSPSLRARVPESTMNLNRYAKRGFSEDLALPPRQIEKPFRFLDLPAEIRNMIYELTFDRLSAMPCHCWDCFCCRGDFCTWDHTCEMSLHVTRRQFRLPPIAFVKKCIRKEVMSLYYATTDFFLHWDPSKVRCYIGHSLEGAIKLLTNVLDFAAVYELQIKSFTVLSPCCCHLPTQSLVEITAPVQSLVPLRRSLEQTGRVHPALREFKFADESSLARRIFDFAGNLDWLKHKSTYILASQVREFLRSDLEGLLVLHGIERKEWDDRQQANIRRKEAMRRQNLAKGLERWNGVLRSRVAKDQ</sequence>
<dbReference type="InterPro" id="IPR038883">
    <property type="entry name" value="AN11006-like"/>
</dbReference>
<evidence type="ECO:0000313" key="2">
    <source>
        <dbReference type="EMBL" id="KAG9986024.1"/>
    </source>
</evidence>
<gene>
    <name evidence="1" type="ORF">KCU76_g9970</name>
    <name evidence="2" type="ORF">KCU98_g4313</name>
</gene>
<feature type="non-terminal residue" evidence="2">
    <location>
        <position position="339"/>
    </location>
</feature>
<reference evidence="2" key="2">
    <citation type="submission" date="2021-08" db="EMBL/GenBank/DDBJ databases">
        <authorList>
            <person name="Gostincar C."/>
            <person name="Sun X."/>
            <person name="Song Z."/>
            <person name="Gunde-Cimerman N."/>
        </authorList>
    </citation>
    <scope>NUCLEOTIDE SEQUENCE</scope>
    <source>
        <strain evidence="2">EXF-9298</strain>
        <strain evidence="1">EXF-9911</strain>
    </source>
</reference>